<dbReference type="InterPro" id="IPR012749">
    <property type="entry name" value="WecE-like"/>
</dbReference>
<gene>
    <name evidence="5" type="ORF">MYP_3726</name>
</gene>
<dbReference type="PANTHER" id="PTHR30244:SF34">
    <property type="entry name" value="DTDP-4-AMINO-4,6-DIDEOXYGALACTOSE TRANSAMINASE"/>
    <property type="match status" value="1"/>
</dbReference>
<dbReference type="GO" id="GO:0030170">
    <property type="term" value="F:pyridoxal phosphate binding"/>
    <property type="evidence" value="ECO:0007669"/>
    <property type="project" value="TreeGrafter"/>
</dbReference>
<dbReference type="STRING" id="153721.MYP_3726"/>
<dbReference type="Pfam" id="PF01041">
    <property type="entry name" value="DegT_DnrJ_EryC1"/>
    <property type="match status" value="1"/>
</dbReference>
<evidence type="ECO:0000256" key="4">
    <source>
        <dbReference type="RuleBase" id="RU004508"/>
    </source>
</evidence>
<dbReference type="AlphaFoldDB" id="A0A098LJC3"/>
<dbReference type="CDD" id="cd00616">
    <property type="entry name" value="AHBA_syn"/>
    <property type="match status" value="1"/>
</dbReference>
<dbReference type="GO" id="GO:0000271">
    <property type="term" value="P:polysaccharide biosynthetic process"/>
    <property type="evidence" value="ECO:0007669"/>
    <property type="project" value="TreeGrafter"/>
</dbReference>
<keyword evidence="5" id="KW-0808">Transferase</keyword>
<dbReference type="PANTHER" id="PTHR30244">
    <property type="entry name" value="TRANSAMINASE"/>
    <property type="match status" value="1"/>
</dbReference>
<accession>A0A098LJC3</accession>
<sequence length="377" mass="42672">MIPYNKPFIIGKELEYIRQAVESGKISGDGKFSKLCQSLLEKRFGYGKVLLTSSCTDALEMCGILLNISEDDEVIMPSFTFVSTANAFILRGAKIVFADIRPDTLNIDESKIEALITPKTKALVIVHYAGVSCNMEKISAITEKHSIALVEDAALAIDSYYKGKALGSFGQLSTLSFHETKNIIAGEGGALIINDPQYFERAEIIREKGTNRAKLFRGEINKYEWVDIGSSYLPSEIIAAFLYAQLENMDTVIKKRISLWNLYFQKLKPLQELSVITLPILSEGSTMNGQLFYLLCNNEKDRNNLLDFLNQQKIKAVFHYLPLHLSPFYINKHDGRSLPVTESTSGRLIRLPLFYEMKDDEQNYIISKIFDFFNINH</sequence>
<evidence type="ECO:0000313" key="5">
    <source>
        <dbReference type="EMBL" id="GAL86497.1"/>
    </source>
</evidence>
<dbReference type="NCBIfam" id="TIGR02379">
    <property type="entry name" value="ECA_wecE"/>
    <property type="match status" value="1"/>
</dbReference>
<dbReference type="InterPro" id="IPR015421">
    <property type="entry name" value="PyrdxlP-dep_Trfase_major"/>
</dbReference>
<dbReference type="EMBL" id="BBLT01000008">
    <property type="protein sequence ID" value="GAL86497.1"/>
    <property type="molecule type" value="Genomic_DNA"/>
</dbReference>
<evidence type="ECO:0000256" key="2">
    <source>
        <dbReference type="PIRSR" id="PIRSR000390-1"/>
    </source>
</evidence>
<feature type="modified residue" description="N6-(pyridoxal phosphate)lysine" evidence="3">
    <location>
        <position position="181"/>
    </location>
</feature>
<protein>
    <submittedName>
        <fullName evidence="5">TDP-4-oxo-6-deoxy-D-glucose aminotransferase</fullName>
    </submittedName>
</protein>
<feature type="active site" description="Proton acceptor" evidence="2">
    <location>
        <position position="181"/>
    </location>
</feature>
<keyword evidence="5" id="KW-0032">Aminotransferase</keyword>
<dbReference type="InterPro" id="IPR000653">
    <property type="entry name" value="DegT/StrS_aminotransferase"/>
</dbReference>
<keyword evidence="3 4" id="KW-0663">Pyridoxal phosphate</keyword>
<evidence type="ECO:0000313" key="6">
    <source>
        <dbReference type="Proteomes" id="UP000030185"/>
    </source>
</evidence>
<dbReference type="FunFam" id="3.40.640.10:FF:000037">
    <property type="entry name" value="dTDP-4-amino-4,6-dideoxygalactose transaminase"/>
    <property type="match status" value="1"/>
</dbReference>
<dbReference type="GO" id="GO:0019180">
    <property type="term" value="F:dTDP-4-amino-4,6-dideoxygalactose transaminase activity"/>
    <property type="evidence" value="ECO:0007669"/>
    <property type="project" value="TreeGrafter"/>
</dbReference>
<dbReference type="Proteomes" id="UP000030185">
    <property type="component" value="Unassembled WGS sequence"/>
</dbReference>
<proteinExistence type="inferred from homology"/>
<dbReference type="RefSeq" id="WP_045466506.1">
    <property type="nucleotide sequence ID" value="NZ_BBLT01000008.1"/>
</dbReference>
<evidence type="ECO:0000256" key="1">
    <source>
        <dbReference type="ARBA" id="ARBA00037999"/>
    </source>
</evidence>
<dbReference type="PIRSF" id="PIRSF000390">
    <property type="entry name" value="PLP_StrS"/>
    <property type="match status" value="1"/>
</dbReference>
<comment type="caution">
    <text evidence="5">The sequence shown here is derived from an EMBL/GenBank/DDBJ whole genome shotgun (WGS) entry which is preliminary data.</text>
</comment>
<dbReference type="SUPFAM" id="SSF53383">
    <property type="entry name" value="PLP-dependent transferases"/>
    <property type="match status" value="1"/>
</dbReference>
<evidence type="ECO:0000256" key="3">
    <source>
        <dbReference type="PIRSR" id="PIRSR000390-2"/>
    </source>
</evidence>
<dbReference type="eggNOG" id="COG0399">
    <property type="taxonomic scope" value="Bacteria"/>
</dbReference>
<reference evidence="5 6" key="1">
    <citation type="submission" date="2014-09" db="EMBL/GenBank/DDBJ databases">
        <title>Sporocytophaga myxococcoides PG-01 genome sequencing.</title>
        <authorList>
            <person name="Liu L."/>
            <person name="Gao P.J."/>
            <person name="Chen G.J."/>
            <person name="Wang L.S."/>
        </authorList>
    </citation>
    <scope>NUCLEOTIDE SEQUENCE [LARGE SCALE GENOMIC DNA]</scope>
    <source>
        <strain evidence="5 6">PG-01</strain>
    </source>
</reference>
<dbReference type="InterPro" id="IPR015424">
    <property type="entry name" value="PyrdxlP-dep_Trfase"/>
</dbReference>
<dbReference type="OrthoDB" id="9810913at2"/>
<organism evidence="5 6">
    <name type="scientific">Sporocytophaga myxococcoides</name>
    <dbReference type="NCBI Taxonomy" id="153721"/>
    <lineage>
        <taxon>Bacteria</taxon>
        <taxon>Pseudomonadati</taxon>
        <taxon>Bacteroidota</taxon>
        <taxon>Cytophagia</taxon>
        <taxon>Cytophagales</taxon>
        <taxon>Cytophagaceae</taxon>
        <taxon>Sporocytophaga</taxon>
    </lineage>
</organism>
<dbReference type="NCBIfam" id="NF008687">
    <property type="entry name" value="PRK11706.1"/>
    <property type="match status" value="1"/>
</dbReference>
<dbReference type="Gene3D" id="3.40.640.10">
    <property type="entry name" value="Type I PLP-dependent aspartate aminotransferase-like (Major domain)"/>
    <property type="match status" value="1"/>
</dbReference>
<keyword evidence="6" id="KW-1185">Reference proteome</keyword>
<name>A0A098LJC3_9BACT</name>
<comment type="similarity">
    <text evidence="1 4">Belongs to the DegT/DnrJ/EryC1 family.</text>
</comment>